<dbReference type="PROSITE" id="PS00107">
    <property type="entry name" value="PROTEIN_KINASE_ATP"/>
    <property type="match status" value="1"/>
</dbReference>
<sequence length="418" mass="45606">MGCCCPTIRLGPSKSSSMNPMKPPDSGHDIPKPEMPKPEMPKPDMPKPEMPKPEIPESTAGGVQVKKYSAEEIKRATNNFDVSTRIGGGGFGTVYKGTVRTSVHTQQTVAIKKLGVDSRQGINELVKEIEILPRLHHRHLVTLVGYCSAPGCLALVYEYISNGTLNDHMYGSKATPSGLPWLTRISIALDVARALSYLHLHVTPGVIHRDIKPSNILIDQKMHAKLTDFGLSKLLPDDEEYTHLTTNIKGTQGYLDPEYFQTRRLTERTDVYSFGVVMLELITGRKPLEIITGMRRFDLVKWARAEMKKGNIRSVLDHRIAEGAYSVDALWKLADCAMTCCEPYSANRPNIGDVVRYIEEAETLQREGSRSGQAFPERIGSGAQNAGPSGGGAGGGGHANHMPQAGRGGALPSVSPAR</sequence>
<dbReference type="AlphaFoldDB" id="A0A388JTY4"/>
<evidence type="ECO:0000256" key="6">
    <source>
        <dbReference type="PROSITE-ProRule" id="PRU10141"/>
    </source>
</evidence>
<feature type="region of interest" description="Disordered" evidence="8">
    <location>
        <begin position="1"/>
        <end position="63"/>
    </location>
</feature>
<evidence type="ECO:0000256" key="4">
    <source>
        <dbReference type="ARBA" id="ARBA00022777"/>
    </source>
</evidence>
<dbReference type="Proteomes" id="UP000265515">
    <property type="component" value="Unassembled WGS sequence"/>
</dbReference>
<keyword evidence="1 7" id="KW-0723">Serine/threonine-protein kinase</keyword>
<dbReference type="PANTHER" id="PTHR47989:SF62">
    <property type="entry name" value="OS05G0423500 PROTEIN"/>
    <property type="match status" value="1"/>
</dbReference>
<keyword evidence="2" id="KW-0808">Transferase</keyword>
<dbReference type="OrthoDB" id="4062651at2759"/>
<dbReference type="Gramene" id="GBG61268">
    <property type="protein sequence ID" value="GBG61268"/>
    <property type="gene ID" value="CBR_g19800"/>
</dbReference>
<dbReference type="EMBL" id="BFEA01000018">
    <property type="protein sequence ID" value="GBG61268.1"/>
    <property type="molecule type" value="Genomic_DNA"/>
</dbReference>
<dbReference type="InterPro" id="IPR011009">
    <property type="entry name" value="Kinase-like_dom_sf"/>
</dbReference>
<dbReference type="InterPro" id="IPR017441">
    <property type="entry name" value="Protein_kinase_ATP_BS"/>
</dbReference>
<evidence type="ECO:0000256" key="7">
    <source>
        <dbReference type="RuleBase" id="RU000304"/>
    </source>
</evidence>
<keyword evidence="3 6" id="KW-0547">Nucleotide-binding</keyword>
<evidence type="ECO:0000256" key="8">
    <source>
        <dbReference type="SAM" id="MobiDB-lite"/>
    </source>
</evidence>
<name>A0A388JTY4_CHABU</name>
<accession>A0A388JTY4</accession>
<dbReference type="Gene3D" id="3.30.200.20">
    <property type="entry name" value="Phosphorylase Kinase, domain 1"/>
    <property type="match status" value="1"/>
</dbReference>
<keyword evidence="5 6" id="KW-0067">ATP-binding</keyword>
<evidence type="ECO:0000313" key="11">
    <source>
        <dbReference type="Proteomes" id="UP000265515"/>
    </source>
</evidence>
<dbReference type="InterPro" id="IPR000719">
    <property type="entry name" value="Prot_kinase_dom"/>
</dbReference>
<keyword evidence="4" id="KW-0418">Kinase</keyword>
<dbReference type="FunFam" id="1.10.510.10:FF:000146">
    <property type="entry name" value="LRR receptor-like serine/threonine-protein kinase IOS1"/>
    <property type="match status" value="1"/>
</dbReference>
<feature type="compositionally biased region" description="Gly residues" evidence="8">
    <location>
        <begin position="388"/>
        <end position="398"/>
    </location>
</feature>
<feature type="binding site" evidence="6">
    <location>
        <position position="113"/>
    </location>
    <ligand>
        <name>ATP</name>
        <dbReference type="ChEBI" id="CHEBI:30616"/>
    </ligand>
</feature>
<reference evidence="10 11" key="1">
    <citation type="journal article" date="2018" name="Cell">
        <title>The Chara Genome: Secondary Complexity and Implications for Plant Terrestrialization.</title>
        <authorList>
            <person name="Nishiyama T."/>
            <person name="Sakayama H."/>
            <person name="Vries J.D."/>
            <person name="Buschmann H."/>
            <person name="Saint-Marcoux D."/>
            <person name="Ullrich K.K."/>
            <person name="Haas F.B."/>
            <person name="Vanderstraeten L."/>
            <person name="Becker D."/>
            <person name="Lang D."/>
            <person name="Vosolsobe S."/>
            <person name="Rombauts S."/>
            <person name="Wilhelmsson P.K.I."/>
            <person name="Janitza P."/>
            <person name="Kern R."/>
            <person name="Heyl A."/>
            <person name="Rumpler F."/>
            <person name="Villalobos L.I.A.C."/>
            <person name="Clay J.M."/>
            <person name="Skokan R."/>
            <person name="Toyoda A."/>
            <person name="Suzuki Y."/>
            <person name="Kagoshima H."/>
            <person name="Schijlen E."/>
            <person name="Tajeshwar N."/>
            <person name="Catarino B."/>
            <person name="Hetherington A.J."/>
            <person name="Saltykova A."/>
            <person name="Bonnot C."/>
            <person name="Breuninger H."/>
            <person name="Symeonidi A."/>
            <person name="Radhakrishnan G.V."/>
            <person name="Van Nieuwerburgh F."/>
            <person name="Deforce D."/>
            <person name="Chang C."/>
            <person name="Karol K.G."/>
            <person name="Hedrich R."/>
            <person name="Ulvskov P."/>
            <person name="Glockner G."/>
            <person name="Delwiche C.F."/>
            <person name="Petrasek J."/>
            <person name="Van de Peer Y."/>
            <person name="Friml J."/>
            <person name="Beilby M."/>
            <person name="Dolan L."/>
            <person name="Kohara Y."/>
            <person name="Sugano S."/>
            <person name="Fujiyama A."/>
            <person name="Delaux P.-M."/>
            <person name="Quint M."/>
            <person name="TheiBen G."/>
            <person name="Hagemann M."/>
            <person name="Harholt J."/>
            <person name="Dunand C."/>
            <person name="Zachgo S."/>
            <person name="Langdale J."/>
            <person name="Maumus F."/>
            <person name="Straeten D.V.D."/>
            <person name="Gould S.B."/>
            <person name="Rensing S.A."/>
        </authorList>
    </citation>
    <scope>NUCLEOTIDE SEQUENCE [LARGE SCALE GENOMIC DNA]</scope>
    <source>
        <strain evidence="10 11">S276</strain>
    </source>
</reference>
<protein>
    <recommendedName>
        <fullName evidence="9">Protein kinase domain-containing protein</fullName>
    </recommendedName>
</protein>
<evidence type="ECO:0000256" key="2">
    <source>
        <dbReference type="ARBA" id="ARBA00022679"/>
    </source>
</evidence>
<dbReference type="CDD" id="cd14066">
    <property type="entry name" value="STKc_IRAK"/>
    <property type="match status" value="1"/>
</dbReference>
<evidence type="ECO:0000313" key="10">
    <source>
        <dbReference type="EMBL" id="GBG61268.1"/>
    </source>
</evidence>
<feature type="region of interest" description="Disordered" evidence="8">
    <location>
        <begin position="365"/>
        <end position="418"/>
    </location>
</feature>
<dbReference type="GO" id="GO:0005524">
    <property type="term" value="F:ATP binding"/>
    <property type="evidence" value="ECO:0007669"/>
    <property type="project" value="UniProtKB-UniRule"/>
</dbReference>
<dbReference type="PANTHER" id="PTHR47989">
    <property type="entry name" value="OS01G0750732 PROTEIN"/>
    <property type="match status" value="1"/>
</dbReference>
<comment type="similarity">
    <text evidence="7">Belongs to the protein kinase superfamily.</text>
</comment>
<dbReference type="SUPFAM" id="SSF56112">
    <property type="entry name" value="Protein kinase-like (PK-like)"/>
    <property type="match status" value="1"/>
</dbReference>
<dbReference type="Gene3D" id="1.10.510.10">
    <property type="entry name" value="Transferase(Phosphotransferase) domain 1"/>
    <property type="match status" value="1"/>
</dbReference>
<evidence type="ECO:0000259" key="9">
    <source>
        <dbReference type="PROSITE" id="PS50011"/>
    </source>
</evidence>
<keyword evidence="11" id="KW-1185">Reference proteome</keyword>
<evidence type="ECO:0000256" key="1">
    <source>
        <dbReference type="ARBA" id="ARBA00022527"/>
    </source>
</evidence>
<gene>
    <name evidence="10" type="ORF">CBR_g19800</name>
</gene>
<dbReference type="Pfam" id="PF07714">
    <property type="entry name" value="PK_Tyr_Ser-Thr"/>
    <property type="match status" value="1"/>
</dbReference>
<dbReference type="PROSITE" id="PS50011">
    <property type="entry name" value="PROTEIN_KINASE_DOM"/>
    <property type="match status" value="1"/>
</dbReference>
<dbReference type="PROSITE" id="PS00108">
    <property type="entry name" value="PROTEIN_KINASE_ST"/>
    <property type="match status" value="1"/>
</dbReference>
<feature type="compositionally biased region" description="Basic and acidic residues" evidence="8">
    <location>
        <begin position="25"/>
        <end position="55"/>
    </location>
</feature>
<dbReference type="STRING" id="69332.A0A388JTY4"/>
<dbReference type="GO" id="GO:0004674">
    <property type="term" value="F:protein serine/threonine kinase activity"/>
    <property type="evidence" value="ECO:0007669"/>
    <property type="project" value="UniProtKB-KW"/>
</dbReference>
<dbReference type="FunFam" id="3.30.200.20:FF:000039">
    <property type="entry name" value="receptor-like protein kinase FERONIA"/>
    <property type="match status" value="1"/>
</dbReference>
<evidence type="ECO:0000256" key="3">
    <source>
        <dbReference type="ARBA" id="ARBA00022741"/>
    </source>
</evidence>
<dbReference type="SMART" id="SM00220">
    <property type="entry name" value="S_TKc"/>
    <property type="match status" value="1"/>
</dbReference>
<dbReference type="InterPro" id="IPR008271">
    <property type="entry name" value="Ser/Thr_kinase_AS"/>
</dbReference>
<dbReference type="OMA" id="CAMTCCE"/>
<dbReference type="InterPro" id="IPR001245">
    <property type="entry name" value="Ser-Thr/Tyr_kinase_cat_dom"/>
</dbReference>
<comment type="caution">
    <text evidence="10">The sequence shown here is derived from an EMBL/GenBank/DDBJ whole genome shotgun (WGS) entry which is preliminary data.</text>
</comment>
<organism evidence="10 11">
    <name type="scientific">Chara braunii</name>
    <name type="common">Braun's stonewort</name>
    <dbReference type="NCBI Taxonomy" id="69332"/>
    <lineage>
        <taxon>Eukaryota</taxon>
        <taxon>Viridiplantae</taxon>
        <taxon>Streptophyta</taxon>
        <taxon>Charophyceae</taxon>
        <taxon>Charales</taxon>
        <taxon>Characeae</taxon>
        <taxon>Chara</taxon>
    </lineage>
</organism>
<feature type="domain" description="Protein kinase" evidence="9">
    <location>
        <begin position="80"/>
        <end position="364"/>
    </location>
</feature>
<evidence type="ECO:0000256" key="5">
    <source>
        <dbReference type="ARBA" id="ARBA00022840"/>
    </source>
</evidence>
<proteinExistence type="inferred from homology"/>